<gene>
    <name evidence="5" type="ORF">GCM10007063_16600</name>
</gene>
<sequence length="525" mass="58983">MQQLHNDIDQTTSDLTRLKEQIKKIQTKLNGFVAMDDAFKGKAATSIRAFYQESHMPFLAFMEGFITDFQDALAKIKHSLASLEPDEQGYIRESFLQEDVKQGLKKAENVTMSLTDEANHVISSIRDIVPLPSVDDGDFLDQSQRARKKTERTLEKLYTFDSESSGALDKSQNDLDLMQTYINKLGGMVSSGHISIGNYSVQQLSQHDFHQALISGVRDKAGSNMLSLDVLIGSGAANLLSRFIPYSGTWANMLAEKFEMRTAEYSFRALNVVTASVGSNISEQEFATVKGQVVKSEKVSDYKNEWYGNYHTLMDGRILREYMDHEGNVHYKFVSDIPESRLEPVEEENGFINKVKSFGEGAANVAKSTADFLFLDDINTLTESESSTVAKVIAGTSLFPAGKLLKLRKADDLFKVNSKGEIPAKKAEVNKIGHKKRGRSGKQKKLKEISKDDKVSTSLKGEIKRDINEIALGKRKNIRVPKGYQLAHRRGYEARWGYGYEHSDLQIIKSHRTQHKHDGYGKKLK</sequence>
<feature type="coiled-coil region" evidence="2">
    <location>
        <begin position="1"/>
        <end position="28"/>
    </location>
</feature>
<evidence type="ECO:0000256" key="1">
    <source>
        <dbReference type="ARBA" id="ARBA00034117"/>
    </source>
</evidence>
<organism evidence="5 6">
    <name type="scientific">Lentibacillus kapialis</name>
    <dbReference type="NCBI Taxonomy" id="340214"/>
    <lineage>
        <taxon>Bacteria</taxon>
        <taxon>Bacillati</taxon>
        <taxon>Bacillota</taxon>
        <taxon>Bacilli</taxon>
        <taxon>Bacillales</taxon>
        <taxon>Bacillaceae</taxon>
        <taxon>Lentibacillus</taxon>
    </lineage>
</organism>
<reference evidence="5" key="2">
    <citation type="submission" date="2020-09" db="EMBL/GenBank/DDBJ databases">
        <authorList>
            <person name="Sun Q."/>
            <person name="Ohkuma M."/>
        </authorList>
    </citation>
    <scope>NUCLEOTIDE SEQUENCE</scope>
    <source>
        <strain evidence="5">JCM 12580</strain>
    </source>
</reference>
<feature type="domain" description="LXG" evidence="4">
    <location>
        <begin position="1"/>
        <end position="230"/>
    </location>
</feature>
<reference evidence="5" key="1">
    <citation type="journal article" date="2014" name="Int. J. Syst. Evol. Microbiol.">
        <title>Complete genome sequence of Corynebacterium casei LMG S-19264T (=DSM 44701T), isolated from a smear-ripened cheese.</title>
        <authorList>
            <consortium name="US DOE Joint Genome Institute (JGI-PGF)"/>
            <person name="Walter F."/>
            <person name="Albersmeier A."/>
            <person name="Kalinowski J."/>
            <person name="Ruckert C."/>
        </authorList>
    </citation>
    <scope>NUCLEOTIDE SEQUENCE</scope>
    <source>
        <strain evidence="5">JCM 12580</strain>
    </source>
</reference>
<dbReference type="EMBL" id="BMNQ01000019">
    <property type="protein sequence ID" value="GGJ94746.1"/>
    <property type="molecule type" value="Genomic_DNA"/>
</dbReference>
<comment type="caution">
    <text evidence="5">The sequence shown here is derived from an EMBL/GenBank/DDBJ whole genome shotgun (WGS) entry which is preliminary data.</text>
</comment>
<dbReference type="AlphaFoldDB" id="A0A917PW85"/>
<dbReference type="RefSeq" id="WP_188632637.1">
    <property type="nucleotide sequence ID" value="NZ_BMNQ01000019.1"/>
</dbReference>
<dbReference type="InterPro" id="IPR029097">
    <property type="entry name" value="Ntox8"/>
</dbReference>
<accession>A0A917PW85</accession>
<comment type="similarity">
    <text evidence="1">In the N-terminal section; belongs to the LXG family.</text>
</comment>
<dbReference type="PROSITE" id="PS51756">
    <property type="entry name" value="LXG"/>
    <property type="match status" value="1"/>
</dbReference>
<proteinExistence type="inferred from homology"/>
<evidence type="ECO:0000259" key="4">
    <source>
        <dbReference type="PROSITE" id="PS51756"/>
    </source>
</evidence>
<evidence type="ECO:0000256" key="2">
    <source>
        <dbReference type="SAM" id="Coils"/>
    </source>
</evidence>
<evidence type="ECO:0000313" key="5">
    <source>
        <dbReference type="EMBL" id="GGJ94746.1"/>
    </source>
</evidence>
<feature type="region of interest" description="Disordered" evidence="3">
    <location>
        <begin position="432"/>
        <end position="451"/>
    </location>
</feature>
<feature type="compositionally biased region" description="Basic residues" evidence="3">
    <location>
        <begin position="432"/>
        <end position="445"/>
    </location>
</feature>
<keyword evidence="6" id="KW-1185">Reference proteome</keyword>
<name>A0A917PW85_9BACI</name>
<evidence type="ECO:0000256" key="3">
    <source>
        <dbReference type="SAM" id="MobiDB-lite"/>
    </source>
</evidence>
<dbReference type="Proteomes" id="UP000658382">
    <property type="component" value="Unassembled WGS sequence"/>
</dbReference>
<dbReference type="InterPro" id="IPR006829">
    <property type="entry name" value="LXG_dom"/>
</dbReference>
<dbReference type="Pfam" id="PF04740">
    <property type="entry name" value="LXG"/>
    <property type="match status" value="1"/>
</dbReference>
<dbReference type="Pfam" id="PF15545">
    <property type="entry name" value="Ntox8"/>
    <property type="match status" value="1"/>
</dbReference>
<protein>
    <recommendedName>
        <fullName evidence="4">LXG domain-containing protein</fullName>
    </recommendedName>
</protein>
<keyword evidence="2" id="KW-0175">Coiled coil</keyword>
<evidence type="ECO:0000313" key="6">
    <source>
        <dbReference type="Proteomes" id="UP000658382"/>
    </source>
</evidence>